<dbReference type="GO" id="GO:0044233">
    <property type="term" value="C:mitochondria-associated endoplasmic reticulum membrane contact site"/>
    <property type="evidence" value="ECO:0007669"/>
    <property type="project" value="TreeGrafter"/>
</dbReference>
<comment type="caution">
    <text evidence="11">The sequence shown here is derived from an EMBL/GenBank/DDBJ whole genome shotgun (WGS) entry which is preliminary data.</text>
</comment>
<keyword evidence="5" id="KW-0812">Transmembrane</keyword>
<organism evidence="11 12">
    <name type="scientific">Owenia fusiformis</name>
    <name type="common">Polychaete worm</name>
    <dbReference type="NCBI Taxonomy" id="6347"/>
    <lineage>
        <taxon>Eukaryota</taxon>
        <taxon>Metazoa</taxon>
        <taxon>Spiralia</taxon>
        <taxon>Lophotrochozoa</taxon>
        <taxon>Annelida</taxon>
        <taxon>Polychaeta</taxon>
        <taxon>Sedentaria</taxon>
        <taxon>Canalipalpata</taxon>
        <taxon>Sabellida</taxon>
        <taxon>Oweniida</taxon>
        <taxon>Oweniidae</taxon>
        <taxon>Owenia</taxon>
    </lineage>
</organism>
<dbReference type="GO" id="GO:0006661">
    <property type="term" value="P:phosphatidylinositol biosynthetic process"/>
    <property type="evidence" value="ECO:0007669"/>
    <property type="project" value="TreeGrafter"/>
</dbReference>
<keyword evidence="12" id="KW-1185">Reference proteome</keyword>
<evidence type="ECO:0000256" key="4">
    <source>
        <dbReference type="ARBA" id="ARBA00022679"/>
    </source>
</evidence>
<dbReference type="EMBL" id="CAIIXF020000009">
    <property type="protein sequence ID" value="CAH1795332.1"/>
    <property type="molecule type" value="Genomic_DNA"/>
</dbReference>
<sequence>KNMTPDEIIYATLLVISLPLGHLIKKIDDARTKQLYSSIIGVTMVAVVCKEHTLHSITTSLVTCLIITISKKYCHIATFVWCFGYLVFFRTTHYCGLPKVNGPSNAVQLLLTLKMIGLAFEVHDTIIQRKTIEGKTKNEEEEKKLQLQLEFQGVNPSFIDMICYSYCFIGLLTGPYYRYRTYHDMLHQKNPEKVPSFEPLMKRLKFAPLYGLLFLVTSAYFSLEYMNTDDFMEKPFWYRLFYMVPMFTVFRMRMYTAWVMSECMCMASGLGAYPKASKPKCGLGPSDLEALKQISEEGNWDCEYDYETIHNINEYGCELAPTIRDGMRSWNMSVQYWLATFIYRRVPIKAVRTSITMLVSAFWHGIHPGYYLSFLTIPPSLMAEDIMKSTFRSKYTERGQKIFDWCLWFYKQRSLDYMCMGFLLLGFNETIRYWGSIYFAMHAVTGILIIVGNVFASTAKVEKKSD</sequence>
<dbReference type="GO" id="GO:0016020">
    <property type="term" value="C:membrane"/>
    <property type="evidence" value="ECO:0007669"/>
    <property type="project" value="UniProtKB-SubCell"/>
</dbReference>
<dbReference type="PANTHER" id="PTHR13906">
    <property type="entry name" value="PORCUPINE"/>
    <property type="match status" value="1"/>
</dbReference>
<evidence type="ECO:0000256" key="7">
    <source>
        <dbReference type="ARBA" id="ARBA00023136"/>
    </source>
</evidence>
<keyword evidence="7" id="KW-0472">Membrane</keyword>
<proteinExistence type="inferred from homology"/>
<reference evidence="11" key="1">
    <citation type="submission" date="2022-03" db="EMBL/GenBank/DDBJ databases">
        <authorList>
            <person name="Martin C."/>
        </authorList>
    </citation>
    <scope>NUCLEOTIDE SEQUENCE</scope>
</reference>
<protein>
    <recommendedName>
        <fullName evidence="10">Lysophospholipid acyltransferase 7</fullName>
    </recommendedName>
</protein>
<dbReference type="InterPro" id="IPR049941">
    <property type="entry name" value="LPLAT_7/PORCN-like"/>
</dbReference>
<keyword evidence="6" id="KW-1133">Transmembrane helix</keyword>
<gene>
    <name evidence="11" type="ORF">OFUS_LOCUS19889</name>
</gene>
<dbReference type="OrthoDB" id="7663182at2759"/>
<evidence type="ECO:0000256" key="2">
    <source>
        <dbReference type="ARBA" id="ARBA00005074"/>
    </source>
</evidence>
<evidence type="ECO:0000256" key="3">
    <source>
        <dbReference type="ARBA" id="ARBA00010323"/>
    </source>
</evidence>
<dbReference type="AlphaFoldDB" id="A0A8J1XZH9"/>
<keyword evidence="8" id="KW-0012">Acyltransferase</keyword>
<evidence type="ECO:0000313" key="11">
    <source>
        <dbReference type="EMBL" id="CAH1795332.1"/>
    </source>
</evidence>
<accession>A0A8J1XZH9</accession>
<comment type="pathway">
    <text evidence="2">Lipid metabolism; phospholipid metabolism.</text>
</comment>
<dbReference type="PANTHER" id="PTHR13906:SF16">
    <property type="entry name" value="LYSOPHOSPHOLIPID ACYLTRANSFERASE 7"/>
    <property type="match status" value="1"/>
</dbReference>
<dbReference type="GO" id="GO:0071617">
    <property type="term" value="F:lysophospholipid acyltransferase activity"/>
    <property type="evidence" value="ECO:0007669"/>
    <property type="project" value="TreeGrafter"/>
</dbReference>
<evidence type="ECO:0000256" key="1">
    <source>
        <dbReference type="ARBA" id="ARBA00004141"/>
    </source>
</evidence>
<dbReference type="GO" id="GO:0030258">
    <property type="term" value="P:lipid modification"/>
    <property type="evidence" value="ECO:0007669"/>
    <property type="project" value="TreeGrafter"/>
</dbReference>
<evidence type="ECO:0000256" key="8">
    <source>
        <dbReference type="ARBA" id="ARBA00023315"/>
    </source>
</evidence>
<comment type="pathway">
    <text evidence="9">Phospholipid metabolism.</text>
</comment>
<name>A0A8J1XZH9_OWEFU</name>
<evidence type="ECO:0000256" key="10">
    <source>
        <dbReference type="ARBA" id="ARBA00093678"/>
    </source>
</evidence>
<comment type="similarity">
    <text evidence="3">Belongs to the membrane-bound acyltransferase family.</text>
</comment>
<evidence type="ECO:0000256" key="9">
    <source>
        <dbReference type="ARBA" id="ARBA00025707"/>
    </source>
</evidence>
<keyword evidence="4" id="KW-0808">Transferase</keyword>
<dbReference type="Pfam" id="PF03062">
    <property type="entry name" value="MBOAT"/>
    <property type="match status" value="1"/>
</dbReference>
<dbReference type="InterPro" id="IPR004299">
    <property type="entry name" value="MBOAT_fam"/>
</dbReference>
<evidence type="ECO:0000256" key="6">
    <source>
        <dbReference type="ARBA" id="ARBA00022989"/>
    </source>
</evidence>
<feature type="non-terminal residue" evidence="11">
    <location>
        <position position="466"/>
    </location>
</feature>
<comment type="subcellular location">
    <subcellularLocation>
        <location evidence="1">Membrane</location>
        <topology evidence="1">Multi-pass membrane protein</topology>
    </subcellularLocation>
</comment>
<evidence type="ECO:0000313" key="12">
    <source>
        <dbReference type="Proteomes" id="UP000749559"/>
    </source>
</evidence>
<dbReference type="Proteomes" id="UP000749559">
    <property type="component" value="Unassembled WGS sequence"/>
</dbReference>
<evidence type="ECO:0000256" key="5">
    <source>
        <dbReference type="ARBA" id="ARBA00022692"/>
    </source>
</evidence>